<protein>
    <recommendedName>
        <fullName evidence="8">Glycosyl hydrolase 36 catalytic domain-containing protein</fullName>
    </recommendedName>
</protein>
<evidence type="ECO:0000259" key="3">
    <source>
        <dbReference type="Pfam" id="PF17167"/>
    </source>
</evidence>
<feature type="domain" description="Glycoside phosphorylase super sandwich" evidence="4">
    <location>
        <begin position="343"/>
        <end position="490"/>
    </location>
</feature>
<dbReference type="PANTHER" id="PTHR37469">
    <property type="entry name" value="CELLOBIONIC ACID PHOSPHORYLASE-RELATED"/>
    <property type="match status" value="1"/>
</dbReference>
<reference evidence="6 7" key="1">
    <citation type="submission" date="2021-01" db="EMBL/GenBank/DDBJ databases">
        <title>Genome seq and assembly of Nocardiodes sp. G10.</title>
        <authorList>
            <person name="Chhetri G."/>
        </authorList>
    </citation>
    <scope>NUCLEOTIDE SEQUENCE [LARGE SCALE GENOMIC DNA]</scope>
    <source>
        <strain evidence="6 7">G10</strain>
    </source>
</reference>
<dbReference type="InterPro" id="IPR033432">
    <property type="entry name" value="GH94_catalytic"/>
</dbReference>
<dbReference type="Proteomes" id="UP000636918">
    <property type="component" value="Unassembled WGS sequence"/>
</dbReference>
<dbReference type="Pfam" id="PF17167">
    <property type="entry name" value="Glyco_hydro_94"/>
    <property type="match status" value="1"/>
</dbReference>
<dbReference type="SUPFAM" id="SSF48208">
    <property type="entry name" value="Six-hairpin glycosidases"/>
    <property type="match status" value="1"/>
</dbReference>
<dbReference type="RefSeq" id="WP_201939727.1">
    <property type="nucleotide sequence ID" value="NZ_JAERSG010000006.1"/>
</dbReference>
<keyword evidence="1" id="KW-0328">Glycosyltransferase</keyword>
<dbReference type="EMBL" id="JAERSG010000006">
    <property type="protein sequence ID" value="MBL0749488.1"/>
    <property type="molecule type" value="Genomic_DNA"/>
</dbReference>
<gene>
    <name evidence="6" type="ORF">JI751_17850</name>
</gene>
<evidence type="ECO:0008006" key="8">
    <source>
        <dbReference type="Google" id="ProtNLM"/>
    </source>
</evidence>
<accession>A0ABS1LDP7</accession>
<feature type="domain" description="Glycosyl hydrolase 94 catalytic" evidence="3">
    <location>
        <begin position="655"/>
        <end position="776"/>
    </location>
</feature>
<evidence type="ECO:0000259" key="4">
    <source>
        <dbReference type="Pfam" id="PF21250"/>
    </source>
</evidence>
<feature type="domain" description="SOGP N-terminal" evidence="5">
    <location>
        <begin position="27"/>
        <end position="250"/>
    </location>
</feature>
<dbReference type="InterPro" id="IPR053831">
    <property type="entry name" value="SOGP_N"/>
</dbReference>
<dbReference type="Gene3D" id="1.50.10.10">
    <property type="match status" value="1"/>
</dbReference>
<dbReference type="Gene3D" id="2.70.98.40">
    <property type="entry name" value="Glycoside hydrolase, family 65, N-terminal domain"/>
    <property type="match status" value="1"/>
</dbReference>
<dbReference type="InterPro" id="IPR052047">
    <property type="entry name" value="GH94_Enzymes"/>
</dbReference>
<evidence type="ECO:0000256" key="1">
    <source>
        <dbReference type="ARBA" id="ARBA00022676"/>
    </source>
</evidence>
<dbReference type="PANTHER" id="PTHR37469:SF2">
    <property type="entry name" value="CELLOBIONIC ACID PHOSPHORYLASE"/>
    <property type="match status" value="1"/>
</dbReference>
<keyword evidence="2" id="KW-0808">Transferase</keyword>
<keyword evidence="7" id="KW-1185">Reference proteome</keyword>
<dbReference type="InterPro" id="IPR012341">
    <property type="entry name" value="6hp_glycosidase-like_sf"/>
</dbReference>
<dbReference type="Pfam" id="PF21958">
    <property type="entry name" value="SOGP_N"/>
    <property type="match status" value="1"/>
</dbReference>
<sequence length="1092" mass="116296">MRTIQRPGTRPRHRLETPSGMHVEANADGALTRFEAGDLSLLLNPATSIEAGAANVHLRVLDERGDVVRRTPLLGQDAPSRVGVVDDALVAAGSWGGLDYALTLTLGRDDLAWSWDLEVGNRGSETVRVDAVLTHDPALAPAGAVANNQYYVSQYLDVTPVETADHGVALAVRQNMPGERVPWVVVASSGCGVGWATDAHQLVSRTVTGTEWSGLDAPLPSTRLQHEHTLVAIQDAAADLAPGGRHRTGFVGRVVPDHPGATGPEDARHVDSALAHVRTSTPDVDLADVVDESSPDGPASVLASAPVLACVPLTDDDLALLELTAEPGSTEHDADGTPTTWRTAHGEVVTAARELSVLRPHGQVLRTGDTLVPDAGSLTTTVWMGGTFHSQVTAGHVGRDTLVTGRRSYLGLFRGQGVRVLVRTVDGDGTGWELLDLPSAWSNGLDACHWWYATGDGRLIEVVSRAPAATHELGLEVRVVRGPATRLLVTLDTGGEDDLGLDLAWSGEVSTERDEHWLVLDVDATDTWRLALRASDAAPAPTSAGVGEEFWPEVTGSLRLDLAGHTPEAGEVAAITDSVPWFAHDALIHYLAPRGLEQYSGGGWGTRDVCQGPVGLLTALDRHDEVHDVLLRVMRAQNARGDWPQAFEFMPPTAEHGQQDSHGDVVFWPVLAAGEHLLATGDAAILRDEVPFVGDDGATAPASVEEHLRRAVGRIEEMAVPGTPLPAYGHGDWNDSLQPADPDLARRMASTWTAVLQVQALDALVAGLRAVGAATDLADHAEALVERTRRSIATDMVVDGVMPGYLLYDRAEAGSAAVPLVHPSDTRTGLTYGVLPWIHAITSDVLDPEASQAHLRLIEEHLLGPDGARLFDRPVAYSGGPMSTFQRAEASTFWGREIGLMYMHAHLRYAEALSRVGDGAGLLRALSLASPWGLSDRVPQARPRQRSCYYSSSDGAFTDRVDASERYADLMAGEVPLEGGWRVYSSGPGLALRLVVERLLGLRRRGDHVEVDPVLPTGADGLTATVRLAGRTARVTYAVGPEGVGVRRVTGATGGLALTDLANPHRRPGASVRTDDLRTALDADPQITVETN</sequence>
<evidence type="ECO:0000313" key="7">
    <source>
        <dbReference type="Proteomes" id="UP000636918"/>
    </source>
</evidence>
<evidence type="ECO:0000256" key="2">
    <source>
        <dbReference type="ARBA" id="ARBA00022679"/>
    </source>
</evidence>
<dbReference type="Pfam" id="PF21250">
    <property type="entry name" value="SOGP_2nd"/>
    <property type="match status" value="1"/>
</dbReference>
<proteinExistence type="predicted"/>
<evidence type="ECO:0000259" key="5">
    <source>
        <dbReference type="Pfam" id="PF21958"/>
    </source>
</evidence>
<evidence type="ECO:0000313" key="6">
    <source>
        <dbReference type="EMBL" id="MBL0749488.1"/>
    </source>
</evidence>
<organism evidence="6 7">
    <name type="scientific">Nocardioides baculatus</name>
    <dbReference type="NCBI Taxonomy" id="2801337"/>
    <lineage>
        <taxon>Bacteria</taxon>
        <taxon>Bacillati</taxon>
        <taxon>Actinomycetota</taxon>
        <taxon>Actinomycetes</taxon>
        <taxon>Propionibacteriales</taxon>
        <taxon>Nocardioidaceae</taxon>
        <taxon>Nocardioides</taxon>
    </lineage>
</organism>
<comment type="caution">
    <text evidence="6">The sequence shown here is derived from an EMBL/GenBank/DDBJ whole genome shotgun (WGS) entry which is preliminary data.</text>
</comment>
<dbReference type="InterPro" id="IPR048771">
    <property type="entry name" value="SOGP_2nd"/>
</dbReference>
<name>A0ABS1LDP7_9ACTN</name>
<dbReference type="InterPro" id="IPR008928">
    <property type="entry name" value="6-hairpin_glycosidase_sf"/>
</dbReference>
<dbReference type="InterPro" id="IPR037018">
    <property type="entry name" value="GH65_N"/>
</dbReference>